<gene>
    <name evidence="1" type="ORF">IE53DRAFT_390959</name>
</gene>
<sequence length="1038" mass="107712">MASSPWLSSSITSQGSDSAIDHRADAMQSPNLAHHPQDPSSSSSSSSPFDPWSDSDLLLNTPTLSPSSIPSTKQQQQRSGHLLSPHASSLTTNNVSTPAYHHPLRSPSPSQGLARRRKPSSSNNAEASRSSSTTANPSPSAGFIASEWKAIGAGLAGIFNSSSESRPIWPSDQPNTTLPSTSHHRLPVPSRGSKRGDQGDDDNDGDDGQADRLDSEGSDPRGHSKMYRGIASTTALDRLEGWFGLRENSAAIHSQGPNRPPRGSSIRSPSPEAQVRVLIHPVAPTDTLSSLALHYGADIQTLRKSNKLWPGDAAQMRKEIYIPIDSCKYRPPNAEIKLLSSNGGGLVVPSDPSSLSSMPGHAPTPGGGLSLAFVPKQEDEDDMPALNGDQVYEPMTLISPAAEDPALDFMPDTNKSYVAAEDGSGRSSTPIPHIGSSSLASRPGSSSESGAIGAGYVRGGGSSVGPYSSSLSPSSTRKDSRKLTSAASLFSSETGSSQLPGSSASAVGSKRTPSRSGSVGARSNNTPSLSAASASAASGGFQPPKGPLHVAKVPAERLKFFSKSSSSAKGKGKGKDGDGEASGGSGAEDLTSSLNIGPDHPDYNPGESGLDDLLSAKRRLEELKLQESGDKNVAGSSQNAGIRGGGLGLPKTTTTSLSSTSLSRMVSSPQLRGKDVSNDGSDRPPTSFSDVGTEEGEDVEEWKPNVWKFGRSSEPKRRGSSETFSSAGMMTNGTAIPTSNPPSSGGEGGEAERMWSPSTRTSPLGSTGPSESYQNRNPSDVNGGYRGWNDAPPPDAIVSRAYDTGEAQRKGRVGRGQQQRHHRILNDLAAGLPANTGAAKKWARPINFGDSLPPPPPSSSAMTNGPPRRGASGGLRFGSGVGGGGTGGFGKLLNDTIRGRISIEGAFEAALEEVRQVTSLDLPHHQRRSASSSSSVPPLPSSSSQRLVTEVADHPSPALRDGVLGGTGRREAERSPAMDANHELEELEGREAAVGKGNTQVLTSSLVPTSRNGSGGVRARPSARGSRVDWIGSAGKED</sequence>
<keyword evidence="2" id="KW-1185">Reference proteome</keyword>
<dbReference type="EMBL" id="KZ820644">
    <property type="protein sequence ID" value="PWN46900.1"/>
    <property type="molecule type" value="Genomic_DNA"/>
</dbReference>
<evidence type="ECO:0000313" key="1">
    <source>
        <dbReference type="EMBL" id="PWN46900.1"/>
    </source>
</evidence>
<name>A0ACD0NM45_9BASI</name>
<organism evidence="1 2">
    <name type="scientific">Violaceomyces palustris</name>
    <dbReference type="NCBI Taxonomy" id="1673888"/>
    <lineage>
        <taxon>Eukaryota</taxon>
        <taxon>Fungi</taxon>
        <taxon>Dikarya</taxon>
        <taxon>Basidiomycota</taxon>
        <taxon>Ustilaginomycotina</taxon>
        <taxon>Ustilaginomycetes</taxon>
        <taxon>Violaceomycetales</taxon>
        <taxon>Violaceomycetaceae</taxon>
        <taxon>Violaceomyces</taxon>
    </lineage>
</organism>
<evidence type="ECO:0000313" key="2">
    <source>
        <dbReference type="Proteomes" id="UP000245626"/>
    </source>
</evidence>
<reference evidence="1 2" key="1">
    <citation type="journal article" date="2018" name="Mol. Biol. Evol.">
        <title>Broad Genomic Sampling Reveals a Smut Pathogenic Ancestry of the Fungal Clade Ustilaginomycotina.</title>
        <authorList>
            <person name="Kijpornyongpan T."/>
            <person name="Mondo S.J."/>
            <person name="Barry K."/>
            <person name="Sandor L."/>
            <person name="Lee J."/>
            <person name="Lipzen A."/>
            <person name="Pangilinan J."/>
            <person name="LaButti K."/>
            <person name="Hainaut M."/>
            <person name="Henrissat B."/>
            <person name="Grigoriev I.V."/>
            <person name="Spatafora J.W."/>
            <person name="Aime M.C."/>
        </authorList>
    </citation>
    <scope>NUCLEOTIDE SEQUENCE [LARGE SCALE GENOMIC DNA]</scope>
    <source>
        <strain evidence="1 2">SA 807</strain>
    </source>
</reference>
<dbReference type="Proteomes" id="UP000245626">
    <property type="component" value="Unassembled WGS sequence"/>
</dbReference>
<accession>A0ACD0NM45</accession>
<proteinExistence type="predicted"/>
<protein>
    <submittedName>
        <fullName evidence="1">Uncharacterized protein</fullName>
    </submittedName>
</protein>